<dbReference type="RefSeq" id="WP_377144514.1">
    <property type="nucleotide sequence ID" value="NZ_JBHTIA010000012.1"/>
</dbReference>
<dbReference type="EMBL" id="JBHTIA010000012">
    <property type="protein sequence ID" value="MFD0766509.1"/>
    <property type="molecule type" value="Genomic_DNA"/>
</dbReference>
<protein>
    <submittedName>
        <fullName evidence="3">CPBP family intramembrane glutamic endopeptidase</fullName>
        <ecNumber evidence="3">3.4.-.-</ecNumber>
    </submittedName>
</protein>
<proteinExistence type="predicted"/>
<feature type="domain" description="CAAX prenyl protease 2/Lysostaphin resistance protein A-like" evidence="2">
    <location>
        <begin position="182"/>
        <end position="266"/>
    </location>
</feature>
<dbReference type="GO" id="GO:0016787">
    <property type="term" value="F:hydrolase activity"/>
    <property type="evidence" value="ECO:0007669"/>
    <property type="project" value="UniProtKB-KW"/>
</dbReference>
<dbReference type="EC" id="3.4.-.-" evidence="3"/>
<accession>A0ABW2ZK66</accession>
<feature type="transmembrane region" description="Helical" evidence="1">
    <location>
        <begin position="214"/>
        <end position="234"/>
    </location>
</feature>
<keyword evidence="3" id="KW-0378">Hydrolase</keyword>
<feature type="transmembrane region" description="Helical" evidence="1">
    <location>
        <begin position="113"/>
        <end position="133"/>
    </location>
</feature>
<comment type="caution">
    <text evidence="3">The sequence shown here is derived from an EMBL/GenBank/DDBJ whole genome shotgun (WGS) entry which is preliminary data.</text>
</comment>
<feature type="transmembrane region" description="Helical" evidence="1">
    <location>
        <begin position="254"/>
        <end position="275"/>
    </location>
</feature>
<reference evidence="4" key="1">
    <citation type="journal article" date="2019" name="Int. J. Syst. Evol. Microbiol.">
        <title>The Global Catalogue of Microorganisms (GCM) 10K type strain sequencing project: providing services to taxonomists for standard genome sequencing and annotation.</title>
        <authorList>
            <consortium name="The Broad Institute Genomics Platform"/>
            <consortium name="The Broad Institute Genome Sequencing Center for Infectious Disease"/>
            <person name="Wu L."/>
            <person name="Ma J."/>
        </authorList>
    </citation>
    <scope>NUCLEOTIDE SEQUENCE [LARGE SCALE GENOMIC DNA]</scope>
    <source>
        <strain evidence="4">CCUG 60742</strain>
    </source>
</reference>
<evidence type="ECO:0000313" key="3">
    <source>
        <dbReference type="EMBL" id="MFD0766509.1"/>
    </source>
</evidence>
<name>A0ABW2ZK66_9SPHI</name>
<dbReference type="PANTHER" id="PTHR43592:SF15">
    <property type="entry name" value="CAAX AMINO TERMINAL PROTEASE FAMILY PROTEIN"/>
    <property type="match status" value="1"/>
</dbReference>
<sequence>MLIFNPAKLRNLSNMIKGPVNQMSPAKQLLLFIAVFGGIFLVGNLLGFAMIAAFYGMGMLMDIGRLNLSNPQSITALYILQIATMTAPIFLAPVVFAKWILRDTANYIKPGFRFPWLLLVITFFVMLVSMPLIEVLSNINQQMVLPGWLSGLEQWMKNSEENARRITEAILNMDSVWDCLKNVFLIGFLTAVAEEIMFRGVLQTIFQKLTKNTHAAIWVTAALFSAFHMEFYGFLPRTLLGALFGYFVAYSGSIWPAVWGHFLNNATAVVGTFLYQKKHIQLNPNDSHLFSYMGYVFSAIIIIILLLVYKKVAQGSQKPLLNGEELG</sequence>
<keyword evidence="1" id="KW-1133">Transmembrane helix</keyword>
<feature type="transmembrane region" description="Helical" evidence="1">
    <location>
        <begin position="76"/>
        <end position="101"/>
    </location>
</feature>
<keyword evidence="4" id="KW-1185">Reference proteome</keyword>
<dbReference type="Pfam" id="PF02517">
    <property type="entry name" value="Rce1-like"/>
    <property type="match status" value="1"/>
</dbReference>
<evidence type="ECO:0000256" key="1">
    <source>
        <dbReference type="SAM" id="Phobius"/>
    </source>
</evidence>
<gene>
    <name evidence="3" type="ORF">ACFQZI_16735</name>
</gene>
<keyword evidence="1" id="KW-0812">Transmembrane</keyword>
<feature type="transmembrane region" description="Helical" evidence="1">
    <location>
        <begin position="29"/>
        <end position="56"/>
    </location>
</feature>
<feature type="transmembrane region" description="Helical" evidence="1">
    <location>
        <begin position="287"/>
        <end position="309"/>
    </location>
</feature>
<dbReference type="InterPro" id="IPR003675">
    <property type="entry name" value="Rce1/LyrA-like_dom"/>
</dbReference>
<evidence type="ECO:0000259" key="2">
    <source>
        <dbReference type="Pfam" id="PF02517"/>
    </source>
</evidence>
<evidence type="ECO:0000313" key="4">
    <source>
        <dbReference type="Proteomes" id="UP001597073"/>
    </source>
</evidence>
<dbReference type="Proteomes" id="UP001597073">
    <property type="component" value="Unassembled WGS sequence"/>
</dbReference>
<feature type="transmembrane region" description="Helical" evidence="1">
    <location>
        <begin position="183"/>
        <end position="202"/>
    </location>
</feature>
<keyword evidence="1" id="KW-0472">Membrane</keyword>
<organism evidence="3 4">
    <name type="scientific">Mucilaginibacter lutimaris</name>
    <dbReference type="NCBI Taxonomy" id="931629"/>
    <lineage>
        <taxon>Bacteria</taxon>
        <taxon>Pseudomonadati</taxon>
        <taxon>Bacteroidota</taxon>
        <taxon>Sphingobacteriia</taxon>
        <taxon>Sphingobacteriales</taxon>
        <taxon>Sphingobacteriaceae</taxon>
        <taxon>Mucilaginibacter</taxon>
    </lineage>
</organism>
<dbReference type="PANTHER" id="PTHR43592">
    <property type="entry name" value="CAAX AMINO TERMINAL PROTEASE"/>
    <property type="match status" value="1"/>
</dbReference>